<dbReference type="InterPro" id="IPR016024">
    <property type="entry name" value="ARM-type_fold"/>
</dbReference>
<organism evidence="1 2">
    <name type="scientific">Catellatospora bangladeshensis</name>
    <dbReference type="NCBI Taxonomy" id="310355"/>
    <lineage>
        <taxon>Bacteria</taxon>
        <taxon>Bacillati</taxon>
        <taxon>Actinomycetota</taxon>
        <taxon>Actinomycetes</taxon>
        <taxon>Micromonosporales</taxon>
        <taxon>Micromonosporaceae</taxon>
        <taxon>Catellatospora</taxon>
    </lineage>
</organism>
<accession>A0A8J3JHC4</accession>
<keyword evidence="2" id="KW-1185">Reference proteome</keyword>
<evidence type="ECO:0000313" key="1">
    <source>
        <dbReference type="EMBL" id="GIF80512.1"/>
    </source>
</evidence>
<evidence type="ECO:0008006" key="3">
    <source>
        <dbReference type="Google" id="ProtNLM"/>
    </source>
</evidence>
<name>A0A8J3JHC4_9ACTN</name>
<protein>
    <recommendedName>
        <fullName evidence="3">HEAT repeat domain-containing protein</fullName>
    </recommendedName>
</protein>
<comment type="caution">
    <text evidence="1">The sequence shown here is derived from an EMBL/GenBank/DDBJ whole genome shotgun (WGS) entry which is preliminary data.</text>
</comment>
<sequence length="404" mass="44397">MMPLMLETLDDVAWDRLSHAYGPAGDVPALIKLLTSADAETRDQARYGLYGNIFHQGTRYEASAHAVPFLVELTLEPSIPDRAEIVLLLTGLAIGYPHDYMVSPFPVAELRSAVGGFGATWRADASARYLWWVKDIENRQPPNEVERQIANALDELRVYEAVRDAVPQPLTLLTDTDEELAGAVTRALAWFPEQASQTVPALTAVAADEAQGSGMRATALLAAGMAGRDACPLSNLLARLIHDYDENLRWAAAGTWALTAGPDAPDTAKSVLRLFGEPAEDDEPHWLRWAWSRADWSLALLEVVDEVTAAQVRRQRVAVALEERWDEGSLWHNRLVTPFQLAYPDGEPDEPVPFAKLTPAQRCLVEFLLSHPEALEGDPEGGGYLLREHCLPDEHPALAAYAAS</sequence>
<evidence type="ECO:0000313" key="2">
    <source>
        <dbReference type="Proteomes" id="UP000601223"/>
    </source>
</evidence>
<dbReference type="Gene3D" id="1.25.10.10">
    <property type="entry name" value="Leucine-rich Repeat Variant"/>
    <property type="match status" value="1"/>
</dbReference>
<reference evidence="1 2" key="1">
    <citation type="submission" date="2021-01" db="EMBL/GenBank/DDBJ databases">
        <title>Whole genome shotgun sequence of Catellatospora bangladeshensis NBRC 107357.</title>
        <authorList>
            <person name="Komaki H."/>
            <person name="Tamura T."/>
        </authorList>
    </citation>
    <scope>NUCLEOTIDE SEQUENCE [LARGE SCALE GENOMIC DNA]</scope>
    <source>
        <strain evidence="1 2">NBRC 107357</strain>
    </source>
</reference>
<dbReference type="AlphaFoldDB" id="A0A8J3JHC4"/>
<dbReference type="Proteomes" id="UP000601223">
    <property type="component" value="Unassembled WGS sequence"/>
</dbReference>
<dbReference type="SUPFAM" id="SSF48371">
    <property type="entry name" value="ARM repeat"/>
    <property type="match status" value="1"/>
</dbReference>
<proteinExistence type="predicted"/>
<gene>
    <name evidence="1" type="ORF">Cba03nite_18610</name>
</gene>
<dbReference type="EMBL" id="BONF01000010">
    <property type="protein sequence ID" value="GIF80512.1"/>
    <property type="molecule type" value="Genomic_DNA"/>
</dbReference>
<dbReference type="InterPro" id="IPR011989">
    <property type="entry name" value="ARM-like"/>
</dbReference>